<reference evidence="5" key="1">
    <citation type="submission" date="2022-02" db="EMBL/GenBank/DDBJ databases">
        <title>Vibrio sp. nov, a new bacterium isolated from seawater.</title>
        <authorList>
            <person name="Yuan Y."/>
        </authorList>
    </citation>
    <scope>NUCLEOTIDE SEQUENCE</scope>
    <source>
        <strain evidence="5">ZSDZ65</strain>
    </source>
</reference>
<feature type="binding site" evidence="3">
    <location>
        <position position="98"/>
    </location>
    <ligand>
        <name>substrate</name>
    </ligand>
</feature>
<keyword evidence="3" id="KW-0479">Metal-binding</keyword>
<name>A0A9X3CR21_9VIBR</name>
<feature type="binding site" evidence="3">
    <location>
        <position position="144"/>
    </location>
    <ligand>
        <name>a divalent metal cation</name>
        <dbReference type="ChEBI" id="CHEBI:60240"/>
    </ligand>
</feature>
<evidence type="ECO:0000256" key="1">
    <source>
        <dbReference type="ARBA" id="ARBA00008853"/>
    </source>
</evidence>
<protein>
    <submittedName>
        <fullName evidence="5">SMP-30/gluconolactonase/LRE family protein</fullName>
    </submittedName>
</protein>
<proteinExistence type="inferred from homology"/>
<dbReference type="Proteomes" id="UP001155587">
    <property type="component" value="Unassembled WGS sequence"/>
</dbReference>
<comment type="similarity">
    <text evidence="1">Belongs to the SMP-30/CGR1 family.</text>
</comment>
<dbReference type="GO" id="GO:0019853">
    <property type="term" value="P:L-ascorbic acid biosynthetic process"/>
    <property type="evidence" value="ECO:0007669"/>
    <property type="project" value="TreeGrafter"/>
</dbReference>
<sequence>MRPLKGIMTTIGESPIWKSDTKSVVWIEAAGRVIYEYVLHTSAITTINVPFDITAIARCDDNGWVCASKQGLFYCSMNFEKLTPIANPCFSTAHLHLNDAVTSPTGTLWFGSMNHTQLDAPDGKLYQLTDGVTKEMDTGFSVANGIAFNPILKRAYCSNMFQRKVYEYQLDESMSRILSKAVFIEFNENQGYPDGLSVDRQGNLYICHWDGGMVSYYTADSQQIGVATRIGEINLPVKHATRCTFGGDNFDTLFITTASFELTVQERSQYPLSGQLLMMDSPTTGREEYLINSIALPHLNHTIEPLTS</sequence>
<evidence type="ECO:0000256" key="2">
    <source>
        <dbReference type="PIRSR" id="PIRSR605511-1"/>
    </source>
</evidence>
<accession>A0A9X3CR21</accession>
<comment type="cofactor">
    <cofactor evidence="3">
        <name>Zn(2+)</name>
        <dbReference type="ChEBI" id="CHEBI:29105"/>
    </cofactor>
    <text evidence="3">Binds 1 divalent metal cation per subunit.</text>
</comment>
<feature type="active site" description="Proton donor/acceptor" evidence="2">
    <location>
        <position position="194"/>
    </location>
</feature>
<dbReference type="GO" id="GO:0005509">
    <property type="term" value="F:calcium ion binding"/>
    <property type="evidence" value="ECO:0007669"/>
    <property type="project" value="TreeGrafter"/>
</dbReference>
<dbReference type="PANTHER" id="PTHR10907:SF47">
    <property type="entry name" value="REGUCALCIN"/>
    <property type="match status" value="1"/>
</dbReference>
<keyword evidence="6" id="KW-1185">Reference proteome</keyword>
<dbReference type="RefSeq" id="WP_265675586.1">
    <property type="nucleotide sequence ID" value="NZ_JAKRRY010000017.1"/>
</dbReference>
<organism evidence="5 6">
    <name type="scientific">Vibrio qingdaonensis</name>
    <dbReference type="NCBI Taxonomy" id="2829491"/>
    <lineage>
        <taxon>Bacteria</taxon>
        <taxon>Pseudomonadati</taxon>
        <taxon>Pseudomonadota</taxon>
        <taxon>Gammaproteobacteria</taxon>
        <taxon>Vibrionales</taxon>
        <taxon>Vibrionaceae</taxon>
        <taxon>Vibrio</taxon>
    </lineage>
</organism>
<dbReference type="InterPro" id="IPR005511">
    <property type="entry name" value="SMP-30"/>
</dbReference>
<evidence type="ECO:0000256" key="3">
    <source>
        <dbReference type="PIRSR" id="PIRSR605511-2"/>
    </source>
</evidence>
<evidence type="ECO:0000313" key="5">
    <source>
        <dbReference type="EMBL" id="MCW8347055.1"/>
    </source>
</evidence>
<dbReference type="Pfam" id="PF08450">
    <property type="entry name" value="SGL"/>
    <property type="match status" value="1"/>
</dbReference>
<evidence type="ECO:0000313" key="6">
    <source>
        <dbReference type="Proteomes" id="UP001155587"/>
    </source>
</evidence>
<dbReference type="InterPro" id="IPR013658">
    <property type="entry name" value="SGL"/>
</dbReference>
<dbReference type="SUPFAM" id="SSF63829">
    <property type="entry name" value="Calcium-dependent phosphotriesterase"/>
    <property type="match status" value="1"/>
</dbReference>
<feature type="binding site" evidence="3">
    <location>
        <position position="13"/>
    </location>
    <ligand>
        <name>a divalent metal cation</name>
        <dbReference type="ChEBI" id="CHEBI:60240"/>
    </ligand>
</feature>
<dbReference type="InterPro" id="IPR011042">
    <property type="entry name" value="6-blade_b-propeller_TolB-like"/>
</dbReference>
<dbReference type="PANTHER" id="PTHR10907">
    <property type="entry name" value="REGUCALCIN"/>
    <property type="match status" value="1"/>
</dbReference>
<dbReference type="Gene3D" id="2.120.10.30">
    <property type="entry name" value="TolB, C-terminal domain"/>
    <property type="match status" value="1"/>
</dbReference>
<dbReference type="AlphaFoldDB" id="A0A9X3CR21"/>
<evidence type="ECO:0000259" key="4">
    <source>
        <dbReference type="Pfam" id="PF08450"/>
    </source>
</evidence>
<gene>
    <name evidence="5" type="ORF">MD535_13700</name>
</gene>
<dbReference type="PRINTS" id="PR01790">
    <property type="entry name" value="SMP30FAMILY"/>
</dbReference>
<comment type="caution">
    <text evidence="5">The sequence shown here is derived from an EMBL/GenBank/DDBJ whole genome shotgun (WGS) entry which is preliminary data.</text>
</comment>
<dbReference type="EMBL" id="JAKRRY010000017">
    <property type="protein sequence ID" value="MCW8347055.1"/>
    <property type="molecule type" value="Genomic_DNA"/>
</dbReference>
<feature type="binding site" evidence="3">
    <location>
        <position position="194"/>
    </location>
    <ligand>
        <name>a divalent metal cation</name>
        <dbReference type="ChEBI" id="CHEBI:60240"/>
    </ligand>
</feature>
<keyword evidence="3" id="KW-0862">Zinc</keyword>
<dbReference type="GO" id="GO:0004341">
    <property type="term" value="F:gluconolactonase activity"/>
    <property type="evidence" value="ECO:0007669"/>
    <property type="project" value="TreeGrafter"/>
</dbReference>
<feature type="domain" description="SMP-30/Gluconolactonase/LRE-like region" evidence="4">
    <location>
        <begin position="11"/>
        <end position="258"/>
    </location>
</feature>